<keyword evidence="4" id="KW-0788">Thiol protease</keyword>
<comment type="similarity">
    <text evidence="1">Belongs to the peptidase C40 family.</text>
</comment>
<proteinExistence type="inferred from homology"/>
<dbReference type="InterPro" id="IPR057370">
    <property type="entry name" value="ELLD"/>
</dbReference>
<evidence type="ECO:0000259" key="5">
    <source>
        <dbReference type="PROSITE" id="PS51935"/>
    </source>
</evidence>
<evidence type="ECO:0000313" key="6">
    <source>
        <dbReference type="EMBL" id="EMS71679.1"/>
    </source>
</evidence>
<comment type="caution">
    <text evidence="6">The sequence shown here is derived from an EMBL/GenBank/DDBJ whole genome shotgun (WGS) entry which is preliminary data.</text>
</comment>
<evidence type="ECO:0000256" key="2">
    <source>
        <dbReference type="ARBA" id="ARBA00022670"/>
    </source>
</evidence>
<dbReference type="AlphaFoldDB" id="S0FR66"/>
<name>S0FR66_RUMCE</name>
<protein>
    <submittedName>
        <fullName evidence="6">Putative peptidoglycan-binding domain-containing protein</fullName>
    </submittedName>
</protein>
<organism evidence="6 7">
    <name type="scientific">Ruminiclostridium cellobioparum subsp. termitidis CT1112</name>
    <dbReference type="NCBI Taxonomy" id="1195236"/>
    <lineage>
        <taxon>Bacteria</taxon>
        <taxon>Bacillati</taxon>
        <taxon>Bacillota</taxon>
        <taxon>Clostridia</taxon>
        <taxon>Eubacteriales</taxon>
        <taxon>Oscillospiraceae</taxon>
        <taxon>Ruminiclostridium</taxon>
    </lineage>
</organism>
<feature type="domain" description="NlpC/P60" evidence="5">
    <location>
        <begin position="5"/>
        <end position="149"/>
    </location>
</feature>
<reference evidence="6 7" key="1">
    <citation type="journal article" date="2013" name="Genome Announc.">
        <title>Draft Genome Sequence of the Cellulolytic, Mesophilic, Anaerobic Bacterium Clostridium termitidis Strain CT1112 (DSM 5398).</title>
        <authorList>
            <person name="Lal S."/>
            <person name="Ramachandran U."/>
            <person name="Zhang X."/>
            <person name="Munir R."/>
            <person name="Sparling R."/>
            <person name="Levin D.B."/>
        </authorList>
    </citation>
    <scope>NUCLEOTIDE SEQUENCE [LARGE SCALE GENOMIC DNA]</scope>
    <source>
        <strain evidence="6 7">CT1112</strain>
    </source>
</reference>
<dbReference type="Proteomes" id="UP000014155">
    <property type="component" value="Unassembled WGS sequence"/>
</dbReference>
<evidence type="ECO:0000256" key="3">
    <source>
        <dbReference type="ARBA" id="ARBA00022801"/>
    </source>
</evidence>
<keyword evidence="2" id="KW-0645">Protease</keyword>
<accession>S0FR66</accession>
<evidence type="ECO:0000256" key="4">
    <source>
        <dbReference type="ARBA" id="ARBA00022807"/>
    </source>
</evidence>
<dbReference type="PATRIC" id="fig|1195236.3.peg.2721"/>
<gene>
    <name evidence="6" type="ORF">CTER_2407</name>
</gene>
<dbReference type="GO" id="GO:0006508">
    <property type="term" value="P:proteolysis"/>
    <property type="evidence" value="ECO:0007669"/>
    <property type="project" value="UniProtKB-KW"/>
</dbReference>
<dbReference type="Gene3D" id="1.10.101.10">
    <property type="entry name" value="PGBD-like superfamily/PGBD"/>
    <property type="match status" value="2"/>
</dbReference>
<evidence type="ECO:0000313" key="7">
    <source>
        <dbReference type="Proteomes" id="UP000014155"/>
    </source>
</evidence>
<evidence type="ECO:0000256" key="1">
    <source>
        <dbReference type="ARBA" id="ARBA00007074"/>
    </source>
</evidence>
<dbReference type="RefSeq" id="WP_004626061.1">
    <property type="nucleotide sequence ID" value="NZ_AORV01000035.1"/>
</dbReference>
<dbReference type="InterPro" id="IPR000064">
    <property type="entry name" value="NLP_P60_dom"/>
</dbReference>
<dbReference type="InterPro" id="IPR002477">
    <property type="entry name" value="Peptidoglycan-bd-like"/>
</dbReference>
<dbReference type="PROSITE" id="PS51935">
    <property type="entry name" value="NLPC_P60"/>
    <property type="match status" value="1"/>
</dbReference>
<dbReference type="eggNOG" id="COG0791">
    <property type="taxonomic scope" value="Bacteria"/>
</dbReference>
<dbReference type="InterPro" id="IPR036365">
    <property type="entry name" value="PGBD-like_sf"/>
</dbReference>
<dbReference type="EMBL" id="AORV01000035">
    <property type="protein sequence ID" value="EMS71679.1"/>
    <property type="molecule type" value="Genomic_DNA"/>
</dbReference>
<dbReference type="InterPro" id="IPR038765">
    <property type="entry name" value="Papain-like_cys_pep_sf"/>
</dbReference>
<dbReference type="Gene3D" id="3.90.1720.10">
    <property type="entry name" value="endopeptidase domain like (from Nostoc punctiforme)"/>
    <property type="match status" value="1"/>
</dbReference>
<dbReference type="InterPro" id="IPR036366">
    <property type="entry name" value="PGBDSf"/>
</dbReference>
<dbReference type="Pfam" id="PF01471">
    <property type="entry name" value="PG_binding_1"/>
    <property type="match status" value="1"/>
</dbReference>
<dbReference type="Pfam" id="PF25309">
    <property type="entry name" value="ELLD"/>
    <property type="match status" value="2"/>
</dbReference>
<dbReference type="GO" id="GO:0008234">
    <property type="term" value="F:cysteine-type peptidase activity"/>
    <property type="evidence" value="ECO:0007669"/>
    <property type="project" value="UniProtKB-KW"/>
</dbReference>
<keyword evidence="3" id="KW-0378">Hydrolase</keyword>
<dbReference type="SUPFAM" id="SSF54001">
    <property type="entry name" value="Cysteine proteinases"/>
    <property type="match status" value="1"/>
</dbReference>
<dbReference type="SUPFAM" id="SSF47090">
    <property type="entry name" value="PGBD-like"/>
    <property type="match status" value="1"/>
</dbReference>
<keyword evidence="7" id="KW-1185">Reference proteome</keyword>
<sequence>MGKIETATQWMIDLANDNSHGYDQTYRWGERGDYDCSSAIITAWQTAGVPVKTNGATYTGNMKSVFLNTGFSNVISSIVLSSGSGLVRGDVLLNSSSHTAMFIGNGQIVHASQNENGGATGGQPGDQTGKEVCIRSYYNSPWDCILRYNESGTPPGGVNTIIQAGQVQANKFTGSSIATDGVRGPETKKAGIKVLQTAMNLDYNAGLVVDGIWGTASKNALGSHYVTKGETQYMVTAAEILVMLWGYNPNGVEYPGTFGSGLTTAINSFKSANGLPANGICDSTTFIALIS</sequence>